<protein>
    <submittedName>
        <fullName evidence="1">Uncharacterized protein</fullName>
    </submittedName>
</protein>
<reference evidence="1" key="1">
    <citation type="submission" date="2014-11" db="EMBL/GenBank/DDBJ databases">
        <authorList>
            <person name="Amaro Gonzalez C."/>
        </authorList>
    </citation>
    <scope>NUCLEOTIDE SEQUENCE</scope>
</reference>
<sequence length="28" mass="3262">MQNQKSSHASPIFFFPPPSFLIPLTYCY</sequence>
<accession>A0A0E9WFD1</accession>
<organism evidence="1">
    <name type="scientific">Anguilla anguilla</name>
    <name type="common">European freshwater eel</name>
    <name type="synonym">Muraena anguilla</name>
    <dbReference type="NCBI Taxonomy" id="7936"/>
    <lineage>
        <taxon>Eukaryota</taxon>
        <taxon>Metazoa</taxon>
        <taxon>Chordata</taxon>
        <taxon>Craniata</taxon>
        <taxon>Vertebrata</taxon>
        <taxon>Euteleostomi</taxon>
        <taxon>Actinopterygii</taxon>
        <taxon>Neopterygii</taxon>
        <taxon>Teleostei</taxon>
        <taxon>Anguilliformes</taxon>
        <taxon>Anguillidae</taxon>
        <taxon>Anguilla</taxon>
    </lineage>
</organism>
<proteinExistence type="predicted"/>
<dbReference type="EMBL" id="GBXM01020374">
    <property type="protein sequence ID" value="JAH88203.1"/>
    <property type="molecule type" value="Transcribed_RNA"/>
</dbReference>
<dbReference type="AlphaFoldDB" id="A0A0E9WFD1"/>
<name>A0A0E9WFD1_ANGAN</name>
<reference evidence="1" key="2">
    <citation type="journal article" date="2015" name="Fish Shellfish Immunol.">
        <title>Early steps in the European eel (Anguilla anguilla)-Vibrio vulnificus interaction in the gills: Role of the RtxA13 toxin.</title>
        <authorList>
            <person name="Callol A."/>
            <person name="Pajuelo D."/>
            <person name="Ebbesson L."/>
            <person name="Teles M."/>
            <person name="MacKenzie S."/>
            <person name="Amaro C."/>
        </authorList>
    </citation>
    <scope>NUCLEOTIDE SEQUENCE</scope>
</reference>
<evidence type="ECO:0000313" key="1">
    <source>
        <dbReference type="EMBL" id="JAH88203.1"/>
    </source>
</evidence>